<dbReference type="InterPro" id="IPR001537">
    <property type="entry name" value="SpoU_MeTrfase"/>
</dbReference>
<dbReference type="InterPro" id="IPR029028">
    <property type="entry name" value="Alpha/beta_knot_MTases"/>
</dbReference>
<comment type="caution">
    <text evidence="8">The sequence shown here is derived from an EMBL/GenBank/DDBJ whole genome shotgun (WGS) entry which is preliminary data.</text>
</comment>
<dbReference type="GO" id="GO:0002938">
    <property type="term" value="P:tRNA guanine ribose methylation"/>
    <property type="evidence" value="ECO:0007669"/>
    <property type="project" value="TreeGrafter"/>
</dbReference>
<dbReference type="SUPFAM" id="SSF75217">
    <property type="entry name" value="alpha/beta knot"/>
    <property type="match status" value="1"/>
</dbReference>
<evidence type="ECO:0000313" key="8">
    <source>
        <dbReference type="EMBL" id="OGY60093.1"/>
    </source>
</evidence>
<organism evidence="8 9">
    <name type="scientific">Candidatus Colwellbacteria bacterium RIFCSPLOWO2_01_FULL_48_10</name>
    <dbReference type="NCBI Taxonomy" id="1797690"/>
    <lineage>
        <taxon>Bacteria</taxon>
        <taxon>Candidatus Colwelliibacteriota</taxon>
    </lineage>
</organism>
<evidence type="ECO:0000256" key="6">
    <source>
        <dbReference type="ARBA" id="ARBA00022884"/>
    </source>
</evidence>
<reference evidence="8 9" key="1">
    <citation type="journal article" date="2016" name="Nat. Commun.">
        <title>Thousands of microbial genomes shed light on interconnected biogeochemical processes in an aquifer system.</title>
        <authorList>
            <person name="Anantharaman K."/>
            <person name="Brown C.T."/>
            <person name="Hug L.A."/>
            <person name="Sharon I."/>
            <person name="Castelle C.J."/>
            <person name="Probst A.J."/>
            <person name="Thomas B.C."/>
            <person name="Singh A."/>
            <person name="Wilkins M.J."/>
            <person name="Karaoz U."/>
            <person name="Brodie E.L."/>
            <person name="Williams K.H."/>
            <person name="Hubbard S.S."/>
            <person name="Banfield J.F."/>
        </authorList>
    </citation>
    <scope>NUCLEOTIDE SEQUENCE [LARGE SCALE GENOMIC DNA]</scope>
</reference>
<gene>
    <name evidence="8" type="ORF">A3B23_03890</name>
</gene>
<sequence>MWHPYEIGEPGFVSPYVKIKHMVAILHNIRSLHNVGSIFRSADGVGIDKIYLTGYTPSPLDKFGKSVTQFTKVSLGAEDFVAWEKAKDINPVIKKLKADGYSIIALEQSPRSIPYDSFRPRKTTPRRGHGANQKLALLVGNEVRGLSAALLKKCDVIIEIPMRGRKESLNVSVAFGIASYELTRQTPFGGR</sequence>
<keyword evidence="3" id="KW-0808">Transferase</keyword>
<dbReference type="Pfam" id="PF00588">
    <property type="entry name" value="SpoU_methylase"/>
    <property type="match status" value="1"/>
</dbReference>
<evidence type="ECO:0000256" key="4">
    <source>
        <dbReference type="ARBA" id="ARBA00022691"/>
    </source>
</evidence>
<evidence type="ECO:0000256" key="2">
    <source>
        <dbReference type="ARBA" id="ARBA00022603"/>
    </source>
</evidence>
<dbReference type="InterPro" id="IPR033671">
    <property type="entry name" value="TrmH"/>
</dbReference>
<dbReference type="GO" id="GO:0008173">
    <property type="term" value="F:RNA methyltransferase activity"/>
    <property type="evidence" value="ECO:0007669"/>
    <property type="project" value="InterPro"/>
</dbReference>
<evidence type="ECO:0000259" key="7">
    <source>
        <dbReference type="Pfam" id="PF00588"/>
    </source>
</evidence>
<dbReference type="AlphaFoldDB" id="A0A1G1Z652"/>
<evidence type="ECO:0000256" key="3">
    <source>
        <dbReference type="ARBA" id="ARBA00022679"/>
    </source>
</evidence>
<keyword evidence="4" id="KW-0949">S-adenosyl-L-methionine</keyword>
<dbReference type="CDD" id="cd18097">
    <property type="entry name" value="SpoU-like"/>
    <property type="match status" value="1"/>
</dbReference>
<dbReference type="Gene3D" id="3.40.1280.10">
    <property type="match status" value="1"/>
</dbReference>
<dbReference type="STRING" id="1797690.A3B23_03890"/>
<evidence type="ECO:0000256" key="1">
    <source>
        <dbReference type="ARBA" id="ARBA00022555"/>
    </source>
</evidence>
<keyword evidence="5" id="KW-0819">tRNA processing</keyword>
<protein>
    <recommendedName>
        <fullName evidence="7">tRNA/rRNA methyltransferase SpoU type domain-containing protein</fullName>
    </recommendedName>
</protein>
<keyword evidence="2" id="KW-0489">Methyltransferase</keyword>
<dbReference type="InterPro" id="IPR029026">
    <property type="entry name" value="tRNA_m1G_MTases_N"/>
</dbReference>
<proteinExistence type="predicted"/>
<dbReference type="PANTHER" id="PTHR43453:SF1">
    <property type="entry name" value="TRNA_RRNA METHYLTRANSFERASE SPOU TYPE DOMAIN-CONTAINING PROTEIN"/>
    <property type="match status" value="1"/>
</dbReference>
<dbReference type="PANTHER" id="PTHR43453">
    <property type="entry name" value="RRNA METHYLASE-LIKE"/>
    <property type="match status" value="1"/>
</dbReference>
<dbReference type="GO" id="GO:0000049">
    <property type="term" value="F:tRNA binding"/>
    <property type="evidence" value="ECO:0007669"/>
    <property type="project" value="UniProtKB-KW"/>
</dbReference>
<dbReference type="EMBL" id="MHIY01000009">
    <property type="protein sequence ID" value="OGY60093.1"/>
    <property type="molecule type" value="Genomic_DNA"/>
</dbReference>
<evidence type="ECO:0000313" key="9">
    <source>
        <dbReference type="Proteomes" id="UP000178744"/>
    </source>
</evidence>
<feature type="domain" description="tRNA/rRNA methyltransferase SpoU type" evidence="7">
    <location>
        <begin position="22"/>
        <end position="180"/>
    </location>
</feature>
<keyword evidence="1" id="KW-0820">tRNA-binding</keyword>
<name>A0A1G1Z652_9BACT</name>
<keyword evidence="6" id="KW-0694">RNA-binding</keyword>
<accession>A0A1G1Z652</accession>
<dbReference type="Proteomes" id="UP000178744">
    <property type="component" value="Unassembled WGS sequence"/>
</dbReference>
<evidence type="ECO:0000256" key="5">
    <source>
        <dbReference type="ARBA" id="ARBA00022694"/>
    </source>
</evidence>